<dbReference type="Gene3D" id="3.50.50.60">
    <property type="entry name" value="FAD/NAD(P)-binding domain"/>
    <property type="match status" value="1"/>
</dbReference>
<dbReference type="Gene3D" id="3.30.9.10">
    <property type="entry name" value="D-Amino Acid Oxidase, subunit A, domain 2"/>
    <property type="match status" value="1"/>
</dbReference>
<feature type="domain" description="FAD-binding" evidence="5">
    <location>
        <begin position="46"/>
        <end position="403"/>
    </location>
</feature>
<dbReference type="PRINTS" id="PR00420">
    <property type="entry name" value="RNGMNOXGNASE"/>
</dbReference>
<protein>
    <recommendedName>
        <fullName evidence="5">FAD-binding domain-containing protein</fullName>
    </recommendedName>
</protein>
<dbReference type="GO" id="GO:0071949">
    <property type="term" value="F:FAD binding"/>
    <property type="evidence" value="ECO:0007669"/>
    <property type="project" value="InterPro"/>
</dbReference>
<dbReference type="Gene3D" id="3.40.30.120">
    <property type="match status" value="1"/>
</dbReference>
<sequence>MRSYASRKSWPSWKYQLRPVPRRCPTNIQYIRVMASSATLPDSTFTLIIGAGPIGLFTAIALAQHGYRSVVVERKAQRSMQQPKAHAINARTLEILGQAGLSIPIIRELSAPSVDAEVLRFEQSLAGKEYGQFNYERQDEAVKEFVPEPLTNIAQPILEELLQAHALATGLVTMHYGCQWQSCTQESPDSIRSEVLDLSSKESVAVQSRYLLACDGAHSRARAAFGIQVRTPKSTNPTYARYISATLTADWRKYRSGMLHVIIQDEKLRVFIVYDRSSTWVLMFGIPRDDPVEKYTEEYCREAIDRASPPAVGEKVSYKVVNICAWEAITCVADFYRSPKFPRAFLLGDAAHTFPNAGGLGINTGIADVQNLVWKIHVVERGWAAKPDALLDTYTSERRPVAEISCKISDHNQTRVRRIAEQMSRNMSNPEVDWKDPEKRKLLQDTINAQWSFSDHLNLHLGYIYGQEDLGLAPEGGEQIPANSLFYKPRCVPGVRVPHGWITREGEKLSTINLVTSSAFTVFAASSVPALPAAVECPRGIPIVYQQVGRDFTEADAGWSTVMGFNAGRKLVVVRPDHHILGFAETVEGIGQLLLQSLEIDS</sequence>
<reference evidence="6" key="2">
    <citation type="submission" date="2020-02" db="EMBL/GenBank/DDBJ databases">
        <authorList>
            <person name="Gilchrist C.L.M."/>
            <person name="Chooi Y.-H."/>
        </authorList>
    </citation>
    <scope>NUCLEOTIDE SEQUENCE</scope>
    <source>
        <strain evidence="6">MST-FP2251</strain>
    </source>
</reference>
<evidence type="ECO:0000313" key="7">
    <source>
        <dbReference type="Proteomes" id="UP001194746"/>
    </source>
</evidence>
<evidence type="ECO:0000256" key="2">
    <source>
        <dbReference type="ARBA" id="ARBA00022630"/>
    </source>
</evidence>
<evidence type="ECO:0000259" key="5">
    <source>
        <dbReference type="Pfam" id="PF01494"/>
    </source>
</evidence>
<organism evidence="6 7">
    <name type="scientific">Aspergillus nanangensis</name>
    <dbReference type="NCBI Taxonomy" id="2582783"/>
    <lineage>
        <taxon>Eukaryota</taxon>
        <taxon>Fungi</taxon>
        <taxon>Dikarya</taxon>
        <taxon>Ascomycota</taxon>
        <taxon>Pezizomycotina</taxon>
        <taxon>Eurotiomycetes</taxon>
        <taxon>Eurotiomycetidae</taxon>
        <taxon>Eurotiales</taxon>
        <taxon>Aspergillaceae</taxon>
        <taxon>Aspergillus</taxon>
        <taxon>Aspergillus subgen. Circumdati</taxon>
    </lineage>
</organism>
<dbReference type="InterPro" id="IPR002938">
    <property type="entry name" value="FAD-bd"/>
</dbReference>
<evidence type="ECO:0000256" key="3">
    <source>
        <dbReference type="ARBA" id="ARBA00022827"/>
    </source>
</evidence>
<accession>A0AAD4CP03</accession>
<dbReference type="EMBL" id="VCAU01000030">
    <property type="protein sequence ID" value="KAF9890025.1"/>
    <property type="molecule type" value="Genomic_DNA"/>
</dbReference>
<evidence type="ECO:0000256" key="1">
    <source>
        <dbReference type="ARBA" id="ARBA00001974"/>
    </source>
</evidence>
<keyword evidence="7" id="KW-1185">Reference proteome</keyword>
<keyword evidence="2" id="KW-0285">Flavoprotein</keyword>
<dbReference type="SUPFAM" id="SSF51905">
    <property type="entry name" value="FAD/NAD(P)-binding domain"/>
    <property type="match status" value="1"/>
</dbReference>
<comment type="caution">
    <text evidence="6">The sequence shown here is derived from an EMBL/GenBank/DDBJ whole genome shotgun (WGS) entry which is preliminary data.</text>
</comment>
<evidence type="ECO:0000313" key="6">
    <source>
        <dbReference type="EMBL" id="KAF9890025.1"/>
    </source>
</evidence>
<dbReference type="PANTHER" id="PTHR43004:SF19">
    <property type="entry name" value="BINDING MONOOXYGENASE, PUTATIVE (JCVI)-RELATED"/>
    <property type="match status" value="1"/>
</dbReference>
<evidence type="ECO:0000256" key="4">
    <source>
        <dbReference type="ARBA" id="ARBA00023002"/>
    </source>
</evidence>
<dbReference type="PANTHER" id="PTHR43004">
    <property type="entry name" value="TRK SYSTEM POTASSIUM UPTAKE PROTEIN"/>
    <property type="match status" value="1"/>
</dbReference>
<keyword evidence="3" id="KW-0274">FAD</keyword>
<dbReference type="Proteomes" id="UP001194746">
    <property type="component" value="Unassembled WGS sequence"/>
</dbReference>
<comment type="cofactor">
    <cofactor evidence="1">
        <name>FAD</name>
        <dbReference type="ChEBI" id="CHEBI:57692"/>
    </cofactor>
</comment>
<keyword evidence="4" id="KW-0560">Oxidoreductase</keyword>
<dbReference type="InterPro" id="IPR036188">
    <property type="entry name" value="FAD/NAD-bd_sf"/>
</dbReference>
<dbReference type="AlphaFoldDB" id="A0AAD4CP03"/>
<gene>
    <name evidence="6" type="ORF">FE257_006705</name>
</gene>
<dbReference type="GO" id="GO:0016709">
    <property type="term" value="F:oxidoreductase activity, acting on paired donors, with incorporation or reduction of molecular oxygen, NAD(P)H as one donor, and incorporation of one atom of oxygen"/>
    <property type="evidence" value="ECO:0007669"/>
    <property type="project" value="UniProtKB-ARBA"/>
</dbReference>
<name>A0AAD4CP03_ASPNN</name>
<dbReference type="InterPro" id="IPR050641">
    <property type="entry name" value="RIFMO-like"/>
</dbReference>
<proteinExistence type="predicted"/>
<reference evidence="6" key="1">
    <citation type="journal article" date="2019" name="Beilstein J. Org. Chem.">
        <title>Nanangenines: drimane sesquiterpenoids as the dominant metabolite cohort of a novel Australian fungus, Aspergillus nanangensis.</title>
        <authorList>
            <person name="Lacey H.J."/>
            <person name="Gilchrist C.L.M."/>
            <person name="Crombie A."/>
            <person name="Kalaitzis J.A."/>
            <person name="Vuong D."/>
            <person name="Rutledge P.J."/>
            <person name="Turner P."/>
            <person name="Pitt J.I."/>
            <person name="Lacey E."/>
            <person name="Chooi Y.H."/>
            <person name="Piggott A.M."/>
        </authorList>
    </citation>
    <scope>NUCLEOTIDE SEQUENCE</scope>
    <source>
        <strain evidence="6">MST-FP2251</strain>
    </source>
</reference>
<dbReference type="Pfam" id="PF01494">
    <property type="entry name" value="FAD_binding_3"/>
    <property type="match status" value="1"/>
</dbReference>